<evidence type="ECO:0000313" key="2">
    <source>
        <dbReference type="EMBL" id="QAY32347.1"/>
    </source>
</evidence>
<evidence type="ECO:0000256" key="1">
    <source>
        <dbReference type="SAM" id="Phobius"/>
    </source>
</evidence>
<dbReference type="EMBL" id="CP035464">
    <property type="protein sequence ID" value="QAY32347.1"/>
    <property type="molecule type" value="Genomic_DNA"/>
</dbReference>
<protein>
    <recommendedName>
        <fullName evidence="4">EpsG family protein</fullName>
    </recommendedName>
</protein>
<dbReference type="InterPro" id="IPR049458">
    <property type="entry name" value="EpsG-like"/>
</dbReference>
<proteinExistence type="predicted"/>
<feature type="transmembrane region" description="Helical" evidence="1">
    <location>
        <begin position="140"/>
        <end position="158"/>
    </location>
</feature>
<feature type="transmembrane region" description="Helical" evidence="1">
    <location>
        <begin position="100"/>
        <end position="119"/>
    </location>
</feature>
<evidence type="ECO:0008006" key="4">
    <source>
        <dbReference type="Google" id="ProtNLM"/>
    </source>
</evidence>
<sequence>MQSLSAFALCLALEKHYKSWLLCSVIAFLMHQTGIVSFLIYPVYLLFSKTSAYSLVRRFFIYLASFACVVFIFAFSDSFLAALGGVKDSYSYMVTNKGKGGLLITPLIYLGFISLFHFMDSKIFGIVYNSRQSDSKENSFIEYLCVLGLILAELQIITLGIGRLGYYFEFFISIFVTYRLKEKNKLLKIMAILFSATIIFFQIKFVLDGNCEVYPYTSSILGIK</sequence>
<organism evidence="2 3">
    <name type="scientific">Bifidobacterium pullorum subsp. gallinarum</name>
    <dbReference type="NCBI Taxonomy" id="78344"/>
    <lineage>
        <taxon>Bacteria</taxon>
        <taxon>Bacillati</taxon>
        <taxon>Actinomycetota</taxon>
        <taxon>Actinomycetes</taxon>
        <taxon>Bifidobacteriales</taxon>
        <taxon>Bifidobacteriaceae</taxon>
        <taxon>Bifidobacterium</taxon>
    </lineage>
</organism>
<reference evidence="2 3" key="1">
    <citation type="submission" date="2019-01" db="EMBL/GenBank/DDBJ databases">
        <title>Complete genome sequence of Bifidobacterium gallinarum CACC 514.</title>
        <authorList>
            <person name="Jung M."/>
        </authorList>
    </citation>
    <scope>NUCLEOTIDE SEQUENCE [LARGE SCALE GENOMIC DNA]</scope>
    <source>
        <strain evidence="2 3">CACC 514</strain>
    </source>
</reference>
<accession>A0A4P6DT28</accession>
<keyword evidence="1" id="KW-1133">Transmembrane helix</keyword>
<gene>
    <name evidence="2" type="ORF">ESN35_02000</name>
</gene>
<keyword evidence="1" id="KW-0472">Membrane</keyword>
<dbReference type="Proteomes" id="UP000293589">
    <property type="component" value="Chromosome"/>
</dbReference>
<evidence type="ECO:0000313" key="3">
    <source>
        <dbReference type="Proteomes" id="UP000293589"/>
    </source>
</evidence>
<name>A0A4P6DT28_9BIFI</name>
<feature type="transmembrane region" description="Helical" evidence="1">
    <location>
        <begin position="187"/>
        <end position="207"/>
    </location>
</feature>
<feature type="transmembrane region" description="Helical" evidence="1">
    <location>
        <begin position="25"/>
        <end position="47"/>
    </location>
</feature>
<dbReference type="Pfam" id="PF14897">
    <property type="entry name" value="EpsG"/>
    <property type="match status" value="1"/>
</dbReference>
<feature type="transmembrane region" description="Helical" evidence="1">
    <location>
        <begin position="59"/>
        <end position="80"/>
    </location>
</feature>
<dbReference type="KEGG" id="bgx:ESN35_02000"/>
<keyword evidence="1" id="KW-0812">Transmembrane</keyword>
<dbReference type="AlphaFoldDB" id="A0A4P6DT28"/>